<dbReference type="AlphaFoldDB" id="A0A075DVU1"/>
<gene>
    <name evidence="2" type="primary">ycf19</name>
    <name evidence="2" type="ORF">ChtoCp_00118</name>
</gene>
<dbReference type="PANTHER" id="PTHR33219">
    <property type="entry name" value="YLMG HOMOLOG PROTEIN 2, CHLOROPLASTIC"/>
    <property type="match status" value="1"/>
</dbReference>
<dbReference type="InterPro" id="IPR003425">
    <property type="entry name" value="CCB3/YggT"/>
</dbReference>
<keyword evidence="1" id="KW-1133">Transmembrane helix</keyword>
<keyword evidence="1" id="KW-0472">Membrane</keyword>
<dbReference type="PANTHER" id="PTHR33219:SF14">
    <property type="entry name" value="PROTEIN COFACTOR ASSEMBLY OF COMPLEX C SUBUNIT B CCB3, CHLOROPLASTIC-RELATED"/>
    <property type="match status" value="1"/>
</dbReference>
<name>A0A075DVU1_9EUKA</name>
<feature type="transmembrane region" description="Helical" evidence="1">
    <location>
        <begin position="5"/>
        <end position="29"/>
    </location>
</feature>
<organism evidence="2">
    <name type="scientific">Chrysochromulina tobinii</name>
    <dbReference type="NCBI Taxonomy" id="1460289"/>
    <lineage>
        <taxon>Eukaryota</taxon>
        <taxon>Haptista</taxon>
        <taxon>Haptophyta</taxon>
        <taxon>Prymnesiophyceae</taxon>
        <taxon>Prymnesiales</taxon>
        <taxon>Chrysochromulinaceae</taxon>
        <taxon>Chrysochromulina</taxon>
    </lineage>
</organism>
<dbReference type="GO" id="GO:0016020">
    <property type="term" value="C:membrane"/>
    <property type="evidence" value="ECO:0007669"/>
    <property type="project" value="InterPro"/>
</dbReference>
<dbReference type="EMBL" id="KJ201907">
    <property type="protein sequence ID" value="AHY04383.1"/>
    <property type="molecule type" value="Genomic_DNA"/>
</dbReference>
<geneLocation type="chloroplast" evidence="2"/>
<keyword evidence="1" id="KW-0812">Transmembrane</keyword>
<reference evidence="2" key="2">
    <citation type="submission" date="2016-02" db="EMBL/GenBank/DDBJ databases">
        <authorList>
            <person name="Wen L."/>
            <person name="He K."/>
            <person name="Yang H."/>
        </authorList>
    </citation>
    <scope>NUCLEOTIDE SEQUENCE</scope>
    <source>
        <strain evidence="2">CCMP291</strain>
    </source>
</reference>
<evidence type="ECO:0000256" key="1">
    <source>
        <dbReference type="SAM" id="Phobius"/>
    </source>
</evidence>
<dbReference type="Pfam" id="PF02325">
    <property type="entry name" value="CCB3_YggT"/>
    <property type="match status" value="1"/>
</dbReference>
<keyword evidence="2" id="KW-0150">Chloroplast</keyword>
<dbReference type="GO" id="GO:0010020">
    <property type="term" value="P:chloroplast fission"/>
    <property type="evidence" value="ECO:0007669"/>
    <property type="project" value="TreeGrafter"/>
</dbReference>
<reference evidence="2" key="1">
    <citation type="journal article" date="2014" name="BMC Genomics">
        <title>The mitochondrial and chloroplast genomes of the haptophyte Chrysochromulina tobin contain unique repeat structures and gene profiles.</title>
        <authorList>
            <person name="Hovde B.T."/>
            <person name="Starkenburg S.R."/>
            <person name="Hunsperger H.M."/>
            <person name="Mercer L.D."/>
            <person name="Deodato C.R."/>
            <person name="Jha R.K."/>
            <person name="Chertkov O."/>
            <person name="Monnat R.J.Jr."/>
            <person name="Cattolico R.A."/>
        </authorList>
    </citation>
    <scope>NUCLEOTIDE SEQUENCE</scope>
    <source>
        <strain evidence="2">CCMP291</strain>
    </source>
</reference>
<accession>A0A075DVU1</accession>
<evidence type="ECO:0000313" key="2">
    <source>
        <dbReference type="EMBL" id="AHY04383.1"/>
    </source>
</evidence>
<proteinExistence type="predicted"/>
<sequence length="91" mass="10336">MSTLILILCGGLVGFLKFYIILLTLRVYLTWFPNINIYAQPFSSLGKITDPYLRLFRGILPPLIGLDLSPLLSFIFLTFLIDVFSSFTSIK</sequence>
<protein>
    <submittedName>
        <fullName evidence="2">Conserved hypothetical plastid protein Ycf19</fullName>
    </submittedName>
</protein>
<keyword evidence="2" id="KW-0934">Plastid</keyword>